<protein>
    <submittedName>
        <fullName evidence="2">Uncharacterized protein</fullName>
    </submittedName>
</protein>
<feature type="region of interest" description="Disordered" evidence="1">
    <location>
        <begin position="71"/>
        <end position="397"/>
    </location>
</feature>
<evidence type="ECO:0000256" key="1">
    <source>
        <dbReference type="SAM" id="MobiDB-lite"/>
    </source>
</evidence>
<feature type="compositionally biased region" description="Low complexity" evidence="1">
    <location>
        <begin position="232"/>
        <end position="243"/>
    </location>
</feature>
<feature type="region of interest" description="Disordered" evidence="1">
    <location>
        <begin position="32"/>
        <end position="57"/>
    </location>
</feature>
<reference evidence="2 3" key="1">
    <citation type="submission" date="2017-06" db="EMBL/GenBank/DDBJ databases">
        <title>Comparative genomic analysis of Ambrosia Fusariam Clade fungi.</title>
        <authorList>
            <person name="Stajich J.E."/>
            <person name="Carrillo J."/>
            <person name="Kijimoto T."/>
            <person name="Eskalen A."/>
            <person name="O'Donnell K."/>
            <person name="Kasson M."/>
        </authorList>
    </citation>
    <scope>NUCLEOTIDE SEQUENCE [LARGE SCALE GENOMIC DNA]</scope>
    <source>
        <strain evidence="2 3">NRRL62579</strain>
    </source>
</reference>
<dbReference type="EMBL" id="NKCK01000091">
    <property type="protein sequence ID" value="RSM00702.1"/>
    <property type="molecule type" value="Genomic_DNA"/>
</dbReference>
<feature type="compositionally biased region" description="Low complexity" evidence="1">
    <location>
        <begin position="155"/>
        <end position="170"/>
    </location>
</feature>
<proteinExistence type="predicted"/>
<accession>A0A428TF92</accession>
<name>A0A428TF92_9HYPO</name>
<organism evidence="2 3">
    <name type="scientific">Fusarium oligoseptatum</name>
    <dbReference type="NCBI Taxonomy" id="2604345"/>
    <lineage>
        <taxon>Eukaryota</taxon>
        <taxon>Fungi</taxon>
        <taxon>Dikarya</taxon>
        <taxon>Ascomycota</taxon>
        <taxon>Pezizomycotina</taxon>
        <taxon>Sordariomycetes</taxon>
        <taxon>Hypocreomycetidae</taxon>
        <taxon>Hypocreales</taxon>
        <taxon>Nectriaceae</taxon>
        <taxon>Fusarium</taxon>
        <taxon>Fusarium solani species complex</taxon>
    </lineage>
</organism>
<keyword evidence="3" id="KW-1185">Reference proteome</keyword>
<feature type="compositionally biased region" description="Low complexity" evidence="1">
    <location>
        <begin position="202"/>
        <end position="221"/>
    </location>
</feature>
<dbReference type="STRING" id="1325735.A0A428TF92"/>
<evidence type="ECO:0000313" key="2">
    <source>
        <dbReference type="EMBL" id="RSM00702.1"/>
    </source>
</evidence>
<sequence>MPSRKKTSAASQSEIATPIVTPLRQTRARSRLNNAPHLMTGLDHRGRALDPVPTDPENIIFDDVVKELRNRRKKKIVFRQRGATPESPTDNVKAAKRAQLEKKAPIVSPASPASSTHSRPPSPMPSDSDSDGGIPFYPPSPSSSSSDPDEDGDVPLHPESPSSNSSDPASYGGMRLNPPSPPSSSGYGSTNAAYGDSAAPLSRGSCWSSGSSRSRCSSHHSGASRRSDRSDSGPPGAGASAPLADDDLGWASQPPPSPPPPAVPHNTPDNDGSPHAPALGADEDTTIEDTIQAIRSLAPSPEDSSHGFEPRDGFASRPIASPIRKHRPEDLIIPEQVDGKLTAVSVDDEDEDESPRAATRRPRSGCADGSLRKRRRSEDDGSASQAMKKPRTEEGVSFARTISVPYDCVYESESESDISPLMLDHVEEEEEEEEDLYSPTYPIPVTEQSDIEPFPSLIPTTTKIPGLAFLETQNVSITPDNVSPKALTPIEAPADFDSEIPGIYGSGKRPRLDYDWYEQYHRMGSDCQKVHGCQHSQPCHQCHADWHKAWSHFFKRQDEIDAETAAMANYDIRKGYLGTALGFEHAPRPVITPIPPRGGKIRTHPARIAKEKLALMERLAKEG</sequence>
<dbReference type="Proteomes" id="UP000287144">
    <property type="component" value="Unassembled WGS sequence"/>
</dbReference>
<feature type="compositionally biased region" description="Pro residues" evidence="1">
    <location>
        <begin position="253"/>
        <end position="263"/>
    </location>
</feature>
<evidence type="ECO:0000313" key="3">
    <source>
        <dbReference type="Proteomes" id="UP000287144"/>
    </source>
</evidence>
<gene>
    <name evidence="2" type="ORF">CEP52_008983</name>
</gene>
<comment type="caution">
    <text evidence="2">The sequence shown here is derived from an EMBL/GenBank/DDBJ whole genome shotgun (WGS) entry which is preliminary data.</text>
</comment>
<dbReference type="AlphaFoldDB" id="A0A428TF92"/>
<feature type="compositionally biased region" description="Basic and acidic residues" evidence="1">
    <location>
        <begin position="303"/>
        <end position="314"/>
    </location>
</feature>